<dbReference type="EnsemblPlants" id="TuG1812G0400002842.01.T02">
    <property type="protein sequence ID" value="TuG1812G0400002842.01.T02"/>
    <property type="gene ID" value="TuG1812G0400002842.01"/>
</dbReference>
<reference evidence="2" key="3">
    <citation type="submission" date="2022-06" db="UniProtKB">
        <authorList>
            <consortium name="EnsemblPlants"/>
        </authorList>
    </citation>
    <scope>IDENTIFICATION</scope>
</reference>
<feature type="region of interest" description="Disordered" evidence="1">
    <location>
        <begin position="77"/>
        <end position="101"/>
    </location>
</feature>
<organism evidence="2 3">
    <name type="scientific">Triticum urartu</name>
    <name type="common">Red wild einkorn</name>
    <name type="synonym">Crithodium urartu</name>
    <dbReference type="NCBI Taxonomy" id="4572"/>
    <lineage>
        <taxon>Eukaryota</taxon>
        <taxon>Viridiplantae</taxon>
        <taxon>Streptophyta</taxon>
        <taxon>Embryophyta</taxon>
        <taxon>Tracheophyta</taxon>
        <taxon>Spermatophyta</taxon>
        <taxon>Magnoliopsida</taxon>
        <taxon>Liliopsida</taxon>
        <taxon>Poales</taxon>
        <taxon>Poaceae</taxon>
        <taxon>BOP clade</taxon>
        <taxon>Pooideae</taxon>
        <taxon>Triticodae</taxon>
        <taxon>Triticeae</taxon>
        <taxon>Triticinae</taxon>
        <taxon>Triticum</taxon>
    </lineage>
</organism>
<dbReference type="EnsemblPlants" id="TuG1812G0400002842.01.T04">
    <property type="protein sequence ID" value="TuG1812G0400002842.01.T04"/>
    <property type="gene ID" value="TuG1812G0400002842.01"/>
</dbReference>
<accession>A0A8R7Q579</accession>
<protein>
    <submittedName>
        <fullName evidence="2">Uncharacterized protein</fullName>
    </submittedName>
</protein>
<dbReference type="EnsemblPlants" id="TuG1812G0400002842.01.T05">
    <property type="protein sequence ID" value="TuG1812G0400002842.01.T05"/>
    <property type="gene ID" value="TuG1812G0400002842.01"/>
</dbReference>
<dbReference type="EnsemblPlants" id="TuG1812G0400002842.01.T03">
    <property type="protein sequence ID" value="TuG1812G0400002842.01.T03"/>
    <property type="gene ID" value="TuG1812G0400002842.01"/>
</dbReference>
<reference evidence="3" key="1">
    <citation type="journal article" date="2013" name="Nature">
        <title>Draft genome of the wheat A-genome progenitor Triticum urartu.</title>
        <authorList>
            <person name="Ling H.Q."/>
            <person name="Zhao S."/>
            <person name="Liu D."/>
            <person name="Wang J."/>
            <person name="Sun H."/>
            <person name="Zhang C."/>
            <person name="Fan H."/>
            <person name="Li D."/>
            <person name="Dong L."/>
            <person name="Tao Y."/>
            <person name="Gao C."/>
            <person name="Wu H."/>
            <person name="Li Y."/>
            <person name="Cui Y."/>
            <person name="Guo X."/>
            <person name="Zheng S."/>
            <person name="Wang B."/>
            <person name="Yu K."/>
            <person name="Liang Q."/>
            <person name="Yang W."/>
            <person name="Lou X."/>
            <person name="Chen J."/>
            <person name="Feng M."/>
            <person name="Jian J."/>
            <person name="Zhang X."/>
            <person name="Luo G."/>
            <person name="Jiang Y."/>
            <person name="Liu J."/>
            <person name="Wang Z."/>
            <person name="Sha Y."/>
            <person name="Zhang B."/>
            <person name="Wu H."/>
            <person name="Tang D."/>
            <person name="Shen Q."/>
            <person name="Xue P."/>
            <person name="Zou S."/>
            <person name="Wang X."/>
            <person name="Liu X."/>
            <person name="Wang F."/>
            <person name="Yang Y."/>
            <person name="An X."/>
            <person name="Dong Z."/>
            <person name="Zhang K."/>
            <person name="Zhang X."/>
            <person name="Luo M.C."/>
            <person name="Dvorak J."/>
            <person name="Tong Y."/>
            <person name="Wang J."/>
            <person name="Yang H."/>
            <person name="Li Z."/>
            <person name="Wang D."/>
            <person name="Zhang A."/>
            <person name="Wang J."/>
        </authorList>
    </citation>
    <scope>NUCLEOTIDE SEQUENCE</scope>
    <source>
        <strain evidence="3">cv. G1812</strain>
    </source>
</reference>
<reference evidence="2" key="2">
    <citation type="submission" date="2018-03" db="EMBL/GenBank/DDBJ databases">
        <title>The Triticum urartu genome reveals the dynamic nature of wheat genome evolution.</title>
        <authorList>
            <person name="Ling H."/>
            <person name="Ma B."/>
            <person name="Shi X."/>
            <person name="Liu H."/>
            <person name="Dong L."/>
            <person name="Sun H."/>
            <person name="Cao Y."/>
            <person name="Gao Q."/>
            <person name="Zheng S."/>
            <person name="Li Y."/>
            <person name="Yu Y."/>
            <person name="Du H."/>
            <person name="Qi M."/>
            <person name="Li Y."/>
            <person name="Yu H."/>
            <person name="Cui Y."/>
            <person name="Wang N."/>
            <person name="Chen C."/>
            <person name="Wu H."/>
            <person name="Zhao Y."/>
            <person name="Zhang J."/>
            <person name="Li Y."/>
            <person name="Zhou W."/>
            <person name="Zhang B."/>
            <person name="Hu W."/>
            <person name="Eijk M."/>
            <person name="Tang J."/>
            <person name="Witsenboer H."/>
            <person name="Zhao S."/>
            <person name="Li Z."/>
            <person name="Zhang A."/>
            <person name="Wang D."/>
            <person name="Liang C."/>
        </authorList>
    </citation>
    <scope>NUCLEOTIDE SEQUENCE [LARGE SCALE GENOMIC DNA]</scope>
    <source>
        <strain evidence="2">cv. G1812</strain>
    </source>
</reference>
<sequence length="129" mass="14152">AVSSRTRAPLSSSSPTSRRHPCLLPSRRTSSFPPACRPPPLASHPHRTLETDEEAEPPSAAGRRHLLFDHIEGAPDYRPCVRAPPGRRRPKETNELGSDVAGRRLSATGMLPCHDFLTGPSFRIFKLPS</sequence>
<dbReference type="Proteomes" id="UP000015106">
    <property type="component" value="Chromosome 4"/>
</dbReference>
<keyword evidence="3" id="KW-1185">Reference proteome</keyword>
<dbReference type="Gramene" id="TuG1812G0400002842.01.T02">
    <property type="protein sequence ID" value="TuG1812G0400002842.01.T02"/>
    <property type="gene ID" value="TuG1812G0400002842.01"/>
</dbReference>
<evidence type="ECO:0000313" key="2">
    <source>
        <dbReference type="EnsemblPlants" id="TuG1812G0400002842.01.T05"/>
    </source>
</evidence>
<dbReference type="EnsemblPlants" id="TuG1812G0400002842.01.T01">
    <property type="protein sequence ID" value="TuG1812G0400002842.01.T01"/>
    <property type="gene ID" value="TuG1812G0400002842.01"/>
</dbReference>
<evidence type="ECO:0000313" key="3">
    <source>
        <dbReference type="Proteomes" id="UP000015106"/>
    </source>
</evidence>
<feature type="region of interest" description="Disordered" evidence="1">
    <location>
        <begin position="1"/>
        <end position="62"/>
    </location>
</feature>
<proteinExistence type="predicted"/>
<feature type="compositionally biased region" description="Low complexity" evidence="1">
    <location>
        <begin position="1"/>
        <end position="16"/>
    </location>
</feature>
<dbReference type="AlphaFoldDB" id="A0A8R7Q579"/>
<evidence type="ECO:0000256" key="1">
    <source>
        <dbReference type="SAM" id="MobiDB-lite"/>
    </source>
</evidence>
<dbReference type="Gramene" id="TuG1812G0400002842.01.T05">
    <property type="protein sequence ID" value="TuG1812G0400002842.01.T05"/>
    <property type="gene ID" value="TuG1812G0400002842.01"/>
</dbReference>
<dbReference type="Gramene" id="TuG1812G0400002842.01.T04">
    <property type="protein sequence ID" value="TuG1812G0400002842.01.T04"/>
    <property type="gene ID" value="TuG1812G0400002842.01"/>
</dbReference>
<name>A0A8R7Q579_TRIUA</name>
<dbReference type="Gramene" id="TuG1812G0400002842.01.T03">
    <property type="protein sequence ID" value="TuG1812G0400002842.01.T03"/>
    <property type="gene ID" value="TuG1812G0400002842.01"/>
</dbReference>
<dbReference type="Gramene" id="TuG1812G0400002842.01.T01">
    <property type="protein sequence ID" value="TuG1812G0400002842.01.T01"/>
    <property type="gene ID" value="TuG1812G0400002842.01"/>
</dbReference>